<proteinExistence type="inferred from homology"/>
<sequence>MQRDEEQEALLSEASTSVRQSAFYMKRAMDAGTTAADIAVVLKHAADFLRELRTSLLSPKNYYELYMLVVEELRELSGYVDTLRPSVNMRTLYEQVQQSGNIVPRLYLLVTVGTVFMRHDASVTKDILKDLVEMVKGVQHAQRGLFLRHYLVVSVKEHVNSGVDVLDAMSFLLQNWDETIQLWIRMQHQLSIKDKKQREKERQELKILVGTSLVRLSQRDDITASLYTTSLLPKILEIVVKAKDKIAQEYLTDCLIQVFPDEFHLDSIHLFLNAMGSLHPQVDVSVPVVALLQRLAKYHHATPNHVFPPQDQLFDTLFRCVESAITQRESDMWSASLMLLYGGVMDFALACFRNPLPYISRTAASVTAFLVRVRMRSEAVVEAGERLALVPLEGLGAAALEDSSLEASVVATLQWLPVSNRKKVAYRFCMSVIKRHQTIMEPATVEKLFTLLLPLIRDEPNPTDLSLPSKSTVEREQHALAKLTHLLVHPNPSTQFQMYSHARRLLGQGGLERIRFTLVPLVFLSLQLTRRVFQAESDGNTLDVSTRAILQFVHEMATALASGPLVESTLSLNVFLQCALTADQCRLEAIAYEFFTQAFVVYEDQLSQSAQQVAALELMLGALSQCRDATQPNYDTLATKLAQYVAKLLKKKEQTAMVATCAHLFWRKSTEAQPVGHGVRVLECLQRALKLADSTGMSSGAKVGLFVDILDEYLYYFIGRTPEVTKQYVVGLIALVKEHLENMEPGPERADVETHYRNTLKYIEGVEF</sequence>
<dbReference type="AlphaFoldDB" id="A0A024UUZ9"/>
<name>A0A024UUZ9_9STRA</name>
<keyword evidence="4 6" id="KW-0653">Protein transport</keyword>
<reference evidence="7" key="1">
    <citation type="submission" date="2013-12" db="EMBL/GenBank/DDBJ databases">
        <title>The Genome Sequence of Aphanomyces invadans NJM9701.</title>
        <authorList>
            <consortium name="The Broad Institute Genomics Platform"/>
            <person name="Russ C."/>
            <person name="Tyler B."/>
            <person name="van West P."/>
            <person name="Dieguez-Uribeondo J."/>
            <person name="Young S.K."/>
            <person name="Zeng Q."/>
            <person name="Gargeya S."/>
            <person name="Fitzgerald M."/>
            <person name="Abouelleil A."/>
            <person name="Alvarado L."/>
            <person name="Chapman S.B."/>
            <person name="Gainer-Dewar J."/>
            <person name="Goldberg J."/>
            <person name="Griggs A."/>
            <person name="Gujja S."/>
            <person name="Hansen M."/>
            <person name="Howarth C."/>
            <person name="Imamovic A."/>
            <person name="Ireland A."/>
            <person name="Larimer J."/>
            <person name="McCowan C."/>
            <person name="Murphy C."/>
            <person name="Pearson M."/>
            <person name="Poon T.W."/>
            <person name="Priest M."/>
            <person name="Roberts A."/>
            <person name="Saif S."/>
            <person name="Shea T."/>
            <person name="Sykes S."/>
            <person name="Wortman J."/>
            <person name="Nusbaum C."/>
            <person name="Birren B."/>
        </authorList>
    </citation>
    <scope>NUCLEOTIDE SEQUENCE [LARGE SCALE GENOMIC DNA]</scope>
    <source>
        <strain evidence="7">NJM9701</strain>
    </source>
</reference>
<dbReference type="RefSeq" id="XP_008861590.1">
    <property type="nucleotide sequence ID" value="XM_008863368.1"/>
</dbReference>
<dbReference type="PIRSF" id="PIRSF009375">
    <property type="entry name" value="Retromer_Vps35"/>
    <property type="match status" value="1"/>
</dbReference>
<evidence type="ECO:0000313" key="7">
    <source>
        <dbReference type="EMBL" id="ETW10179.1"/>
    </source>
</evidence>
<dbReference type="VEuPathDB" id="FungiDB:H310_00549"/>
<dbReference type="STRING" id="157072.A0A024UUZ9"/>
<evidence type="ECO:0000256" key="2">
    <source>
        <dbReference type="ARBA" id="ARBA00006536"/>
    </source>
</evidence>
<dbReference type="GO" id="GO:0006886">
    <property type="term" value="P:intracellular protein transport"/>
    <property type="evidence" value="ECO:0007669"/>
    <property type="project" value="TreeGrafter"/>
</dbReference>
<dbReference type="InterPro" id="IPR005378">
    <property type="entry name" value="Vps35"/>
</dbReference>
<dbReference type="OrthoDB" id="10258141at2759"/>
<protein>
    <recommendedName>
        <fullName evidence="6">Vacuolar protein sorting-associated protein 35</fullName>
    </recommendedName>
</protein>
<dbReference type="Pfam" id="PF03635">
    <property type="entry name" value="Vps35"/>
    <property type="match status" value="1"/>
</dbReference>
<gene>
    <name evidence="7" type="ORF">H310_00549</name>
</gene>
<dbReference type="GO" id="GO:0030906">
    <property type="term" value="C:retromer, cargo-selective complex"/>
    <property type="evidence" value="ECO:0007669"/>
    <property type="project" value="InterPro"/>
</dbReference>
<keyword evidence="3 6" id="KW-0813">Transport</keyword>
<evidence type="ECO:0000256" key="1">
    <source>
        <dbReference type="ARBA" id="ARBA00004170"/>
    </source>
</evidence>
<evidence type="ECO:0000256" key="3">
    <source>
        <dbReference type="ARBA" id="ARBA00022448"/>
    </source>
</evidence>
<dbReference type="InterPro" id="IPR042491">
    <property type="entry name" value="Vps35_C"/>
</dbReference>
<comment type="subcellular location">
    <subcellularLocation>
        <location evidence="1">Membrane</location>
        <topology evidence="1">Peripheral membrane protein</topology>
    </subcellularLocation>
</comment>
<evidence type="ECO:0000256" key="4">
    <source>
        <dbReference type="ARBA" id="ARBA00022927"/>
    </source>
</evidence>
<dbReference type="PANTHER" id="PTHR11099">
    <property type="entry name" value="VACUOLAR SORTING PROTEIN 35"/>
    <property type="match status" value="1"/>
</dbReference>
<organism evidence="7">
    <name type="scientific">Aphanomyces invadans</name>
    <dbReference type="NCBI Taxonomy" id="157072"/>
    <lineage>
        <taxon>Eukaryota</taxon>
        <taxon>Sar</taxon>
        <taxon>Stramenopiles</taxon>
        <taxon>Oomycota</taxon>
        <taxon>Saprolegniomycetes</taxon>
        <taxon>Saprolegniales</taxon>
        <taxon>Verrucalvaceae</taxon>
        <taxon>Aphanomyces</taxon>
    </lineage>
</organism>
<comment type="function">
    <text evidence="6">Plays a role in vesicular protein sorting.</text>
</comment>
<dbReference type="GO" id="GO:0005829">
    <property type="term" value="C:cytosol"/>
    <property type="evidence" value="ECO:0007669"/>
    <property type="project" value="GOC"/>
</dbReference>
<comment type="similarity">
    <text evidence="2 6">Belongs to the VPS35 family.</text>
</comment>
<dbReference type="GO" id="GO:0005770">
    <property type="term" value="C:late endosome"/>
    <property type="evidence" value="ECO:0007669"/>
    <property type="project" value="TreeGrafter"/>
</dbReference>
<dbReference type="GO" id="GO:0042147">
    <property type="term" value="P:retrograde transport, endosome to Golgi"/>
    <property type="evidence" value="ECO:0007669"/>
    <property type="project" value="InterPro"/>
</dbReference>
<dbReference type="GeneID" id="20077599"/>
<accession>A0A024UUZ9</accession>
<evidence type="ECO:0000256" key="6">
    <source>
        <dbReference type="PIRNR" id="PIRNR009375"/>
    </source>
</evidence>
<dbReference type="EMBL" id="KI913952">
    <property type="protein sequence ID" value="ETW10179.1"/>
    <property type="molecule type" value="Genomic_DNA"/>
</dbReference>
<dbReference type="Gene3D" id="1.25.40.660">
    <property type="entry name" value="Vacuolar protein sorting-associated protein 35, helical subcomplex Vps35-C"/>
    <property type="match status" value="1"/>
</dbReference>
<dbReference type="PANTHER" id="PTHR11099:SF0">
    <property type="entry name" value="VACUOLAR PROTEIN SORTING-ASSOCIATED PROTEIN 35"/>
    <property type="match status" value="1"/>
</dbReference>
<dbReference type="eggNOG" id="KOG1107">
    <property type="taxonomic scope" value="Eukaryota"/>
</dbReference>
<evidence type="ECO:0000256" key="5">
    <source>
        <dbReference type="ARBA" id="ARBA00023136"/>
    </source>
</evidence>
<keyword evidence="5" id="KW-0472">Membrane</keyword>